<feature type="region of interest" description="Disordered" evidence="1">
    <location>
        <begin position="59"/>
        <end position="81"/>
    </location>
</feature>
<evidence type="ECO:0000313" key="3">
    <source>
        <dbReference type="Proteomes" id="UP000187609"/>
    </source>
</evidence>
<protein>
    <submittedName>
        <fullName evidence="2">Uncharacterized protein</fullName>
    </submittedName>
</protein>
<evidence type="ECO:0000256" key="1">
    <source>
        <dbReference type="SAM" id="MobiDB-lite"/>
    </source>
</evidence>
<keyword evidence="3" id="KW-1185">Reference proteome</keyword>
<reference evidence="2" key="1">
    <citation type="submission" date="2016-11" db="EMBL/GenBank/DDBJ databases">
        <title>The genome of Nicotiana attenuata.</title>
        <authorList>
            <person name="Xu S."/>
            <person name="Brockmoeller T."/>
            <person name="Gaquerel E."/>
            <person name="Navarro A."/>
            <person name="Kuhl H."/>
            <person name="Gase K."/>
            <person name="Ling Z."/>
            <person name="Zhou W."/>
            <person name="Kreitzer C."/>
            <person name="Stanke M."/>
            <person name="Tang H."/>
            <person name="Lyons E."/>
            <person name="Pandey P."/>
            <person name="Pandey S.P."/>
            <person name="Timmermann B."/>
            <person name="Baldwin I.T."/>
        </authorList>
    </citation>
    <scope>NUCLEOTIDE SEQUENCE [LARGE SCALE GENOMIC DNA]</scope>
    <source>
        <strain evidence="2">UT</strain>
    </source>
</reference>
<sequence length="99" mass="11987">MNNFQQSLFPNNSFIVRCTVTEKTIQQYLHKRIPANYSIEMSKQQLHFEVKINTFDQQQRQTRITKSRERKDGAQLNNKRRRQQFANLQINLAFQTQKR</sequence>
<organism evidence="2 3">
    <name type="scientific">Nicotiana attenuata</name>
    <name type="common">Coyote tobacco</name>
    <dbReference type="NCBI Taxonomy" id="49451"/>
    <lineage>
        <taxon>Eukaryota</taxon>
        <taxon>Viridiplantae</taxon>
        <taxon>Streptophyta</taxon>
        <taxon>Embryophyta</taxon>
        <taxon>Tracheophyta</taxon>
        <taxon>Spermatophyta</taxon>
        <taxon>Magnoliopsida</taxon>
        <taxon>eudicotyledons</taxon>
        <taxon>Gunneridae</taxon>
        <taxon>Pentapetalae</taxon>
        <taxon>asterids</taxon>
        <taxon>lamiids</taxon>
        <taxon>Solanales</taxon>
        <taxon>Solanaceae</taxon>
        <taxon>Nicotianoideae</taxon>
        <taxon>Nicotianeae</taxon>
        <taxon>Nicotiana</taxon>
    </lineage>
</organism>
<comment type="caution">
    <text evidence="2">The sequence shown here is derived from an EMBL/GenBank/DDBJ whole genome shotgun (WGS) entry which is preliminary data.</text>
</comment>
<proteinExistence type="predicted"/>
<gene>
    <name evidence="2" type="ORF">A4A49_27766</name>
</gene>
<evidence type="ECO:0000313" key="2">
    <source>
        <dbReference type="EMBL" id="OIS99527.1"/>
    </source>
</evidence>
<dbReference type="AlphaFoldDB" id="A0A1J6IG71"/>
<dbReference type="Gramene" id="OIS99527">
    <property type="protein sequence ID" value="OIS99527"/>
    <property type="gene ID" value="A4A49_27766"/>
</dbReference>
<dbReference type="Proteomes" id="UP000187609">
    <property type="component" value="Unassembled WGS sequence"/>
</dbReference>
<dbReference type="EMBL" id="MJEQ01037190">
    <property type="protein sequence ID" value="OIS99527.1"/>
    <property type="molecule type" value="Genomic_DNA"/>
</dbReference>
<name>A0A1J6IG71_NICAT</name>
<accession>A0A1J6IG71</accession>